<feature type="region of interest" description="Disordered" evidence="7">
    <location>
        <begin position="502"/>
        <end position="637"/>
    </location>
</feature>
<dbReference type="InterPro" id="IPR001650">
    <property type="entry name" value="Helicase_C-like"/>
</dbReference>
<feature type="domain" description="Helicase ATP-binding" evidence="8">
    <location>
        <begin position="147"/>
        <end position="322"/>
    </location>
</feature>
<evidence type="ECO:0000256" key="6">
    <source>
        <dbReference type="PROSITE-ProRule" id="PRU00552"/>
    </source>
</evidence>
<comment type="similarity">
    <text evidence="5">Belongs to the DEAD box helicase family.</text>
</comment>
<dbReference type="InterPro" id="IPR014014">
    <property type="entry name" value="RNA_helicase_DEAD_Q_motif"/>
</dbReference>
<feature type="compositionally biased region" description="Low complexity" evidence="7">
    <location>
        <begin position="605"/>
        <end position="631"/>
    </location>
</feature>
<dbReference type="SMART" id="SM00487">
    <property type="entry name" value="DEXDc"/>
    <property type="match status" value="1"/>
</dbReference>
<dbReference type="AlphaFoldDB" id="A0A4R6KPT4"/>
<evidence type="ECO:0000256" key="2">
    <source>
        <dbReference type="ARBA" id="ARBA00022801"/>
    </source>
</evidence>
<feature type="short sequence motif" description="Q motif" evidence="6">
    <location>
        <begin position="116"/>
        <end position="144"/>
    </location>
</feature>
<feature type="compositionally biased region" description="Low complexity" evidence="7">
    <location>
        <begin position="554"/>
        <end position="563"/>
    </location>
</feature>
<evidence type="ECO:0000256" key="4">
    <source>
        <dbReference type="ARBA" id="ARBA00022840"/>
    </source>
</evidence>
<name>A0A4R6KPT4_9ACTN</name>
<dbReference type="Pfam" id="PF00271">
    <property type="entry name" value="Helicase_C"/>
    <property type="match status" value="1"/>
</dbReference>
<evidence type="ECO:0000256" key="3">
    <source>
        <dbReference type="ARBA" id="ARBA00022806"/>
    </source>
</evidence>
<keyword evidence="1" id="KW-0547">Nucleotide-binding</keyword>
<dbReference type="GO" id="GO:0005829">
    <property type="term" value="C:cytosol"/>
    <property type="evidence" value="ECO:0007669"/>
    <property type="project" value="TreeGrafter"/>
</dbReference>
<feature type="region of interest" description="Disordered" evidence="7">
    <location>
        <begin position="1"/>
        <end position="99"/>
    </location>
</feature>
<dbReference type="SUPFAM" id="SSF52540">
    <property type="entry name" value="P-loop containing nucleoside triphosphate hydrolases"/>
    <property type="match status" value="1"/>
</dbReference>
<dbReference type="PROSITE" id="PS51195">
    <property type="entry name" value="Q_MOTIF"/>
    <property type="match status" value="1"/>
</dbReference>
<dbReference type="InterPro" id="IPR027417">
    <property type="entry name" value="P-loop_NTPase"/>
</dbReference>
<dbReference type="PANTHER" id="PTHR47959">
    <property type="entry name" value="ATP-DEPENDENT RNA HELICASE RHLE-RELATED"/>
    <property type="match status" value="1"/>
</dbReference>
<dbReference type="SMART" id="SM00490">
    <property type="entry name" value="HELICc"/>
    <property type="match status" value="1"/>
</dbReference>
<evidence type="ECO:0000256" key="7">
    <source>
        <dbReference type="SAM" id="MobiDB-lite"/>
    </source>
</evidence>
<evidence type="ECO:0000313" key="12">
    <source>
        <dbReference type="Proteomes" id="UP000295388"/>
    </source>
</evidence>
<keyword evidence="12" id="KW-1185">Reference proteome</keyword>
<accession>A0A4R6KPT4</accession>
<dbReference type="PROSITE" id="PS51192">
    <property type="entry name" value="HELICASE_ATP_BIND_1"/>
    <property type="match status" value="1"/>
</dbReference>
<dbReference type="Gene3D" id="3.40.50.300">
    <property type="entry name" value="P-loop containing nucleotide triphosphate hydrolases"/>
    <property type="match status" value="2"/>
</dbReference>
<evidence type="ECO:0000313" key="11">
    <source>
        <dbReference type="EMBL" id="TDO54695.1"/>
    </source>
</evidence>
<feature type="compositionally biased region" description="Polar residues" evidence="7">
    <location>
        <begin position="35"/>
        <end position="60"/>
    </location>
</feature>
<dbReference type="RefSeq" id="WP_238165299.1">
    <property type="nucleotide sequence ID" value="NZ_SNWQ01000001.1"/>
</dbReference>
<dbReference type="GO" id="GO:0003724">
    <property type="term" value="F:RNA helicase activity"/>
    <property type="evidence" value="ECO:0007669"/>
    <property type="project" value="InterPro"/>
</dbReference>
<evidence type="ECO:0000256" key="5">
    <source>
        <dbReference type="ARBA" id="ARBA00038437"/>
    </source>
</evidence>
<keyword evidence="2" id="KW-0378">Hydrolase</keyword>
<dbReference type="InterPro" id="IPR011545">
    <property type="entry name" value="DEAD/DEAH_box_helicase_dom"/>
</dbReference>
<organism evidence="11 12">
    <name type="scientific">Kribbella caucasensis</name>
    <dbReference type="NCBI Taxonomy" id="2512215"/>
    <lineage>
        <taxon>Bacteria</taxon>
        <taxon>Bacillati</taxon>
        <taxon>Actinomycetota</taxon>
        <taxon>Actinomycetes</taxon>
        <taxon>Propionibacteriales</taxon>
        <taxon>Kribbellaceae</taxon>
        <taxon>Kribbella</taxon>
    </lineage>
</organism>
<feature type="domain" description="DEAD-box RNA helicase Q" evidence="10">
    <location>
        <begin position="116"/>
        <end position="144"/>
    </location>
</feature>
<feature type="compositionally biased region" description="Gly residues" evidence="7">
    <location>
        <begin position="536"/>
        <end position="553"/>
    </location>
</feature>
<dbReference type="InterPro" id="IPR014001">
    <property type="entry name" value="Helicase_ATP-bd"/>
</dbReference>
<evidence type="ECO:0000256" key="1">
    <source>
        <dbReference type="ARBA" id="ARBA00022741"/>
    </source>
</evidence>
<evidence type="ECO:0000259" key="8">
    <source>
        <dbReference type="PROSITE" id="PS51192"/>
    </source>
</evidence>
<gene>
    <name evidence="11" type="ORF">EV643_101485</name>
</gene>
<feature type="compositionally biased region" description="Basic and acidic residues" evidence="7">
    <location>
        <begin position="65"/>
        <end position="75"/>
    </location>
</feature>
<feature type="compositionally biased region" description="Low complexity" evidence="7">
    <location>
        <begin position="82"/>
        <end position="99"/>
    </location>
</feature>
<dbReference type="PANTHER" id="PTHR47959:SF13">
    <property type="entry name" value="ATP-DEPENDENT RNA HELICASE RHLE"/>
    <property type="match status" value="1"/>
</dbReference>
<reference evidence="11 12" key="1">
    <citation type="submission" date="2019-03" db="EMBL/GenBank/DDBJ databases">
        <title>Genomic Encyclopedia of Type Strains, Phase III (KMG-III): the genomes of soil and plant-associated and newly described type strains.</title>
        <authorList>
            <person name="Whitman W."/>
        </authorList>
    </citation>
    <scope>NUCLEOTIDE SEQUENCE [LARGE SCALE GENOMIC DNA]</scope>
    <source>
        <strain evidence="11 12">VKM Ac-2527</strain>
    </source>
</reference>
<evidence type="ECO:0000259" key="9">
    <source>
        <dbReference type="PROSITE" id="PS51194"/>
    </source>
</evidence>
<dbReference type="CDD" id="cd18787">
    <property type="entry name" value="SF2_C_DEAD"/>
    <property type="match status" value="1"/>
</dbReference>
<dbReference type="GO" id="GO:0005524">
    <property type="term" value="F:ATP binding"/>
    <property type="evidence" value="ECO:0007669"/>
    <property type="project" value="UniProtKB-KW"/>
</dbReference>
<keyword evidence="4" id="KW-0067">ATP-binding</keyword>
<dbReference type="EMBL" id="SNWQ01000001">
    <property type="protein sequence ID" value="TDO54695.1"/>
    <property type="molecule type" value="Genomic_DNA"/>
</dbReference>
<keyword evidence="3 11" id="KW-0347">Helicase</keyword>
<dbReference type="InterPro" id="IPR044742">
    <property type="entry name" value="DEAD/DEAH_RhlB"/>
</dbReference>
<feature type="compositionally biased region" description="Polar residues" evidence="7">
    <location>
        <begin position="1"/>
        <end position="10"/>
    </location>
</feature>
<proteinExistence type="inferred from homology"/>
<dbReference type="InterPro" id="IPR050079">
    <property type="entry name" value="DEAD_box_RNA_helicase"/>
</dbReference>
<dbReference type="PROSITE" id="PS51194">
    <property type="entry name" value="HELICASE_CTER"/>
    <property type="match status" value="1"/>
</dbReference>
<feature type="domain" description="Helicase C-terminal" evidence="9">
    <location>
        <begin position="333"/>
        <end position="491"/>
    </location>
</feature>
<evidence type="ECO:0000259" key="10">
    <source>
        <dbReference type="PROSITE" id="PS51195"/>
    </source>
</evidence>
<comment type="caution">
    <text evidence="11">The sequence shown here is derived from an EMBL/GenBank/DDBJ whole genome shotgun (WGS) entry which is preliminary data.</text>
</comment>
<protein>
    <submittedName>
        <fullName evidence="11">Superfamily II DNA/RNA helicase</fullName>
    </submittedName>
</protein>
<dbReference type="CDD" id="cd00268">
    <property type="entry name" value="DEADc"/>
    <property type="match status" value="1"/>
</dbReference>
<dbReference type="GO" id="GO:0003676">
    <property type="term" value="F:nucleic acid binding"/>
    <property type="evidence" value="ECO:0007669"/>
    <property type="project" value="InterPro"/>
</dbReference>
<dbReference type="Proteomes" id="UP000295388">
    <property type="component" value="Unassembled WGS sequence"/>
</dbReference>
<dbReference type="GO" id="GO:0016787">
    <property type="term" value="F:hydrolase activity"/>
    <property type="evidence" value="ECO:0007669"/>
    <property type="project" value="UniProtKB-KW"/>
</dbReference>
<sequence>MAVSRPTSTSDSHRAPETPARSRRRRRSGAPGNNSAQAANPAQGSTVQAQNTTQGKNAAQGNDLAQRDGRRTDGGRRRRSRTTTADRAASAATTSEVTTSAEAYDDVVALEVPEDLTFADVGVPAELVEALAANGVTKPFPIQAATLPDSLAGKDVLGRGRTGSGKTYAFVLPVLARLAASNQKRRPNQPRALILAPTRELATQIQASITPLTDAFGLRTMTIFGGVGHAPQITGLRKGVDIVVACPGRLEDHVKAGHAKLDAVEITVLDEADHMADLGFLPAVRRILAATPERAQRLLFSATLDAGVDVLVQRFMHNPVTHSVDSAQSPVSKMTHHVLHVQPDGRLPVLVDLTAAPGRTLVFTRTKYGAKALTKKLISQGVPAVELHGNLSQGARTRNLEAFSDGSANTLVATDIAARGIHVDDVSLVIHADPPIEHKAYLHRSGRTARAGAEGTVVTLMTDDQVRDVRDLTRKAGIAPTVTKLVIGDPLLTELAPGERSFVEPQVKPAGEVQSVRRTAGAGGSSGGGRGRRGRGSGSGQGAGRASGGGQSAGRGPAVAPGRGSTGGQGSGRGSGGGQGSGRGSGKGGQARGGNRGGSGGGSGLSYSTTTPGSNSRPAGAAAFSAGSRAGASRRGR</sequence>
<dbReference type="Pfam" id="PF00270">
    <property type="entry name" value="DEAD"/>
    <property type="match status" value="1"/>
</dbReference>
<feature type="compositionally biased region" description="Gly residues" evidence="7">
    <location>
        <begin position="564"/>
        <end position="604"/>
    </location>
</feature>